<dbReference type="PANTHER" id="PTHR32385:SF15">
    <property type="entry name" value="INOSITOL PHOSPHOCERAMIDE MANNOSYLTRANSFERASE 1"/>
    <property type="match status" value="1"/>
</dbReference>
<dbReference type="AlphaFoldDB" id="A0AAE3FGY4"/>
<dbReference type="GO" id="GO:0016020">
    <property type="term" value="C:membrane"/>
    <property type="evidence" value="ECO:0007669"/>
    <property type="project" value="GOC"/>
</dbReference>
<dbReference type="EMBL" id="JALEMU010000076">
    <property type="protein sequence ID" value="MCI5755623.1"/>
    <property type="molecule type" value="Genomic_DNA"/>
</dbReference>
<dbReference type="InterPro" id="IPR051706">
    <property type="entry name" value="Glycosyltransferase_domain"/>
</dbReference>
<feature type="non-terminal residue" evidence="3">
    <location>
        <position position="1"/>
    </location>
</feature>
<gene>
    <name evidence="3" type="ORF">MR241_04945</name>
</gene>
<feature type="compositionally biased region" description="Polar residues" evidence="2">
    <location>
        <begin position="245"/>
        <end position="257"/>
    </location>
</feature>
<feature type="region of interest" description="Disordered" evidence="2">
    <location>
        <begin position="245"/>
        <end position="278"/>
    </location>
</feature>
<dbReference type="SUPFAM" id="SSF53448">
    <property type="entry name" value="Nucleotide-diphospho-sugar transferases"/>
    <property type="match status" value="1"/>
</dbReference>
<protein>
    <recommendedName>
        <fullName evidence="5">Glycosyl transferase</fullName>
    </recommendedName>
</protein>
<evidence type="ECO:0000313" key="4">
    <source>
        <dbReference type="Proteomes" id="UP001139365"/>
    </source>
</evidence>
<dbReference type="InterPro" id="IPR007577">
    <property type="entry name" value="GlycoTrfase_DXD_sugar-bd_CS"/>
</dbReference>
<accession>A0AAE3FGY4</accession>
<dbReference type="GO" id="GO:0000030">
    <property type="term" value="F:mannosyltransferase activity"/>
    <property type="evidence" value="ECO:0007669"/>
    <property type="project" value="TreeGrafter"/>
</dbReference>
<dbReference type="Gene3D" id="3.90.550.20">
    <property type="match status" value="1"/>
</dbReference>
<evidence type="ECO:0000256" key="2">
    <source>
        <dbReference type="SAM" id="MobiDB-lite"/>
    </source>
</evidence>
<feature type="compositionally biased region" description="Basic and acidic residues" evidence="2">
    <location>
        <begin position="264"/>
        <end position="278"/>
    </location>
</feature>
<sequence>PEPQMIPPHIHYCWFGGAKKPRLAEKCIASWKKHCPGYEITEWNESNFDISAYPYAEYCLKNRKWAFLSDFVRLDVVNRYGGIYFDTDVEAVRSFDPLLEYGAFYGFENDENVNTGQGFGAEPGHITVTAMEEQYLSLVPDENGAFPTVTCPVLNTKALVPLGLEKNGRLQTVAGAVILPTEYLNPYDDPTGRLLRTDNTYSIHWYSKSWMSRATVFRSMLTKPFHRVFGKDCFRHFRLPLEGKVSSSTASGTTTDEVSADLNHSADAESENRNERNK</sequence>
<evidence type="ECO:0000256" key="1">
    <source>
        <dbReference type="ARBA" id="ARBA00022679"/>
    </source>
</evidence>
<dbReference type="InterPro" id="IPR029044">
    <property type="entry name" value="Nucleotide-diphossugar_trans"/>
</dbReference>
<organism evidence="3 4">
    <name type="scientific">Candidatus Colimorpha enterica</name>
    <dbReference type="NCBI Taxonomy" id="3083063"/>
    <lineage>
        <taxon>Bacteria</taxon>
        <taxon>Pseudomonadati</taxon>
        <taxon>Bacteroidota</taxon>
        <taxon>Bacteroidia</taxon>
        <taxon>Bacteroidales</taxon>
        <taxon>Candidatus Colimorpha</taxon>
    </lineage>
</organism>
<evidence type="ECO:0008006" key="5">
    <source>
        <dbReference type="Google" id="ProtNLM"/>
    </source>
</evidence>
<dbReference type="PANTHER" id="PTHR32385">
    <property type="entry name" value="MANNOSYL PHOSPHORYLINOSITOL CERAMIDE SYNTHASE"/>
    <property type="match status" value="1"/>
</dbReference>
<proteinExistence type="predicted"/>
<dbReference type="GO" id="GO:0051999">
    <property type="term" value="P:mannosyl-inositol phosphorylceramide biosynthetic process"/>
    <property type="evidence" value="ECO:0007669"/>
    <property type="project" value="TreeGrafter"/>
</dbReference>
<reference evidence="3 4" key="1">
    <citation type="submission" date="2022-03" db="EMBL/GenBank/DDBJ databases">
        <title>Metagenome-assembled genomes from swine fecal metagenomes.</title>
        <authorList>
            <person name="Holman D.B."/>
            <person name="Kommadath A."/>
        </authorList>
    </citation>
    <scope>NUCLEOTIDE SEQUENCE [LARGE SCALE GENOMIC DNA]</scope>
    <source>
        <strain evidence="3">SUG147</strain>
    </source>
</reference>
<keyword evidence="1" id="KW-0808">Transferase</keyword>
<evidence type="ECO:0000313" key="3">
    <source>
        <dbReference type="EMBL" id="MCI5755623.1"/>
    </source>
</evidence>
<comment type="caution">
    <text evidence="3">The sequence shown here is derived from an EMBL/GenBank/DDBJ whole genome shotgun (WGS) entry which is preliminary data.</text>
</comment>
<dbReference type="Pfam" id="PF04488">
    <property type="entry name" value="Gly_transf_sug"/>
    <property type="match status" value="1"/>
</dbReference>
<dbReference type="Proteomes" id="UP001139365">
    <property type="component" value="Unassembled WGS sequence"/>
</dbReference>
<name>A0AAE3FGY4_9BACT</name>